<dbReference type="Gramene" id="ABO96645">
    <property type="protein sequence ID" value="ABO96645"/>
    <property type="gene ID" value="OSTLU_92828"/>
</dbReference>
<dbReference type="PANTHER" id="PTHR14614:SF157">
    <property type="entry name" value="METHYLTRANSFERASE TYPE 12 DOMAIN-CONTAINING PROTEIN"/>
    <property type="match status" value="1"/>
</dbReference>
<dbReference type="GeneID" id="5002231"/>
<dbReference type="EMBL" id="CP000586">
    <property type="protein sequence ID" value="ABO96645.1"/>
    <property type="molecule type" value="Genomic_DNA"/>
</dbReference>
<keyword evidence="2" id="KW-1185">Reference proteome</keyword>
<evidence type="ECO:0000313" key="2">
    <source>
        <dbReference type="Proteomes" id="UP000001568"/>
    </source>
</evidence>
<sequence length="566" mass="62030">MVFTERRAFTTPSFPHPPLSLTIAHDADDVPLRTGCRLWSAAYALVERLSARDGADVRDRRVLELGAGVGAVGLACAALGARSVTLSDRDEGTLALAHGNALRNGWFDGTRACDVRVKALDWGRRETWDENENERRAYDVIVAADMLYLEEHAEELATAVDAHAKSGGGTRFIAAFGVRKPALAAAFESALRARGFVVRTEALDADVCEDMRTTAAEHAHDDEITAKGGYRLLIAERDEAAVLADFVEALAVHSEDGEVRRYGDGDDGDDGDECSLRVDFDDACSYALRVERATPDADTIDAAAESLRVHGFVVLSPVASGAIVPEDTLAECARANDEHLDELLARAETRGVDSRRDIFRYAEICSRARCGLRYDFTRPECERVRALAKPNGQRAVSAWEALGAYVSPWVSPILSKAYGADYDFTTKSLGCVSSEPGAPEQHFHADGRVFGIFNVFINTAKVETIDGPTAFIHGSHEWDHDACYVSTPERKAQALAPRTQPELLFPGSVLIYDYRVMHKGGANDSARRRSLAYVMFCSRRARDSWNFPLDDSIWDSDATTNDSEDE</sequence>
<accession>A4RYA5</accession>
<dbReference type="CDD" id="cd02440">
    <property type="entry name" value="AdoMet_MTases"/>
    <property type="match status" value="1"/>
</dbReference>
<name>A4RYA5_OSTLU</name>
<dbReference type="InterPro" id="IPR019410">
    <property type="entry name" value="Methyltransf_16"/>
</dbReference>
<dbReference type="Pfam" id="PF05721">
    <property type="entry name" value="PhyH"/>
    <property type="match status" value="1"/>
</dbReference>
<dbReference type="SUPFAM" id="SSF53335">
    <property type="entry name" value="S-adenosyl-L-methionine-dependent methyltransferases"/>
    <property type="match status" value="1"/>
</dbReference>
<dbReference type="Proteomes" id="UP000001568">
    <property type="component" value="Chromosome 6"/>
</dbReference>
<gene>
    <name evidence="1" type="ORF">OSTLU_92828</name>
</gene>
<dbReference type="Gene3D" id="3.40.50.150">
    <property type="entry name" value="Vaccinia Virus protein VP39"/>
    <property type="match status" value="1"/>
</dbReference>
<proteinExistence type="predicted"/>
<dbReference type="Gene3D" id="2.60.120.620">
    <property type="entry name" value="q2cbj1_9rhob like domain"/>
    <property type="match status" value="1"/>
</dbReference>
<protein>
    <submittedName>
        <fullName evidence="1">Uncharacterized protein</fullName>
    </submittedName>
</protein>
<dbReference type="OMA" id="PEQHFHA"/>
<dbReference type="SUPFAM" id="SSF51197">
    <property type="entry name" value="Clavaminate synthase-like"/>
    <property type="match status" value="1"/>
</dbReference>
<dbReference type="RefSeq" id="XP_001418352.1">
    <property type="nucleotide sequence ID" value="XM_001418315.1"/>
</dbReference>
<dbReference type="OrthoDB" id="413520at2759"/>
<evidence type="ECO:0000313" key="1">
    <source>
        <dbReference type="EMBL" id="ABO96645.1"/>
    </source>
</evidence>
<organism evidence="1 2">
    <name type="scientific">Ostreococcus lucimarinus (strain CCE9901)</name>
    <dbReference type="NCBI Taxonomy" id="436017"/>
    <lineage>
        <taxon>Eukaryota</taxon>
        <taxon>Viridiplantae</taxon>
        <taxon>Chlorophyta</taxon>
        <taxon>Mamiellophyceae</taxon>
        <taxon>Mamiellales</taxon>
        <taxon>Bathycoccaceae</taxon>
        <taxon>Ostreococcus</taxon>
    </lineage>
</organism>
<dbReference type="Pfam" id="PF10294">
    <property type="entry name" value="Methyltransf_16"/>
    <property type="match status" value="1"/>
</dbReference>
<dbReference type="AlphaFoldDB" id="A4RYA5"/>
<dbReference type="InterPro" id="IPR008775">
    <property type="entry name" value="Phytyl_CoA_dOase-like"/>
</dbReference>
<dbReference type="HOGENOM" id="CLU_410140_0_0_1"/>
<dbReference type="KEGG" id="olu:OSTLU_92828"/>
<dbReference type="eggNOG" id="ENOG502SAQ0">
    <property type="taxonomic scope" value="Eukaryota"/>
</dbReference>
<reference evidence="1 2" key="1">
    <citation type="journal article" date="2007" name="Proc. Natl. Acad. Sci. U.S.A.">
        <title>The tiny eukaryote Ostreococcus provides genomic insights into the paradox of plankton speciation.</title>
        <authorList>
            <person name="Palenik B."/>
            <person name="Grimwood J."/>
            <person name="Aerts A."/>
            <person name="Rouze P."/>
            <person name="Salamov A."/>
            <person name="Putnam N."/>
            <person name="Dupont C."/>
            <person name="Jorgensen R."/>
            <person name="Derelle E."/>
            <person name="Rombauts S."/>
            <person name="Zhou K."/>
            <person name="Otillar R."/>
            <person name="Merchant S.S."/>
            <person name="Podell S."/>
            <person name="Gaasterland T."/>
            <person name="Napoli C."/>
            <person name="Gendler K."/>
            <person name="Manuell A."/>
            <person name="Tai V."/>
            <person name="Vallon O."/>
            <person name="Piganeau G."/>
            <person name="Jancek S."/>
            <person name="Heijde M."/>
            <person name="Jabbari K."/>
            <person name="Bowler C."/>
            <person name="Lohr M."/>
            <person name="Robbens S."/>
            <person name="Werner G."/>
            <person name="Dubchak I."/>
            <person name="Pazour G.J."/>
            <person name="Ren Q."/>
            <person name="Paulsen I."/>
            <person name="Delwiche C."/>
            <person name="Schmutz J."/>
            <person name="Rokhsar D."/>
            <person name="Van de Peer Y."/>
            <person name="Moreau H."/>
            <person name="Grigoriev I.V."/>
        </authorList>
    </citation>
    <scope>NUCLEOTIDE SEQUENCE [LARGE SCALE GENOMIC DNA]</scope>
    <source>
        <strain evidence="1 2">CCE9901</strain>
    </source>
</reference>
<dbReference type="InterPro" id="IPR029063">
    <property type="entry name" value="SAM-dependent_MTases_sf"/>
</dbReference>
<dbReference type="PANTHER" id="PTHR14614">
    <property type="entry name" value="HEPATOCELLULAR CARCINOMA-ASSOCIATED ANTIGEN"/>
    <property type="match status" value="1"/>
</dbReference>